<sequence length="368" mass="38669">MMDTINPFVFGITTPKVYFGPGTVKELSGELRARGLSKPLIICSPSRASLARRIRDGLGKAGFADVEILDTAQVHNPSDLIGPAVRRAEGGRDVLVSVGGGSAIGLGKSVALRTGMPQVAIPTTYSGSEMTPIIGETKDGRKTSTTDPRILPKVVIYDVELTMDLPVKVAAPSGINAMAHSFEALYSRQASPLTDHFALESIRALSGALPAIVSDPSSVEARTSALYGAFLAGMTTTATGIALQHKLAHAAGGTLGLPHAETHAILLPHSIAYNARSFPAGIGARLSSALAQSTGDSAEGIVAGLDELLRLLEIPVGLRSIGMQEADIDRVADVASDTPYWNPRPLEKTKIREIIRRAWAGEQARADL</sequence>
<dbReference type="GO" id="GO:0018506">
    <property type="term" value="F:maleylacetate reductase activity"/>
    <property type="evidence" value="ECO:0007669"/>
    <property type="project" value="InterPro"/>
</dbReference>
<evidence type="ECO:0000259" key="3">
    <source>
        <dbReference type="Pfam" id="PF00465"/>
    </source>
</evidence>
<dbReference type="STRING" id="1306861.A0A4U6XLX4"/>
<comment type="caution">
    <text evidence="5">The sequence shown here is derived from an EMBL/GenBank/DDBJ whole genome shotgun (WGS) entry which is preliminary data.</text>
</comment>
<dbReference type="Gene3D" id="1.20.1090.10">
    <property type="entry name" value="Dehydroquinate synthase-like - alpha domain"/>
    <property type="match status" value="1"/>
</dbReference>
<dbReference type="CDD" id="cd08177">
    <property type="entry name" value="MAR"/>
    <property type="match status" value="1"/>
</dbReference>
<dbReference type="GO" id="GO:0004022">
    <property type="term" value="F:alcohol dehydrogenase (NAD+) activity"/>
    <property type="evidence" value="ECO:0007669"/>
    <property type="project" value="TreeGrafter"/>
</dbReference>
<feature type="domain" description="Alcohol dehydrogenase iron-type/glycerol dehydrogenase GldA" evidence="3">
    <location>
        <begin position="15"/>
        <end position="158"/>
    </location>
</feature>
<accession>A0A4U6XLX4</accession>
<reference evidence="5 6" key="1">
    <citation type="journal article" date="2019" name="PLoS ONE">
        <title>Comparative genome analysis indicates high evolutionary potential of pathogenicity genes in Colletotrichum tanaceti.</title>
        <authorList>
            <person name="Lelwala R.V."/>
            <person name="Korhonen P.K."/>
            <person name="Young N.D."/>
            <person name="Scott J.B."/>
            <person name="Ades P.A."/>
            <person name="Gasser R.B."/>
            <person name="Taylor P.W.J."/>
        </authorList>
    </citation>
    <scope>NUCLEOTIDE SEQUENCE [LARGE SCALE GENOMIC DNA]</scope>
    <source>
        <strain evidence="5">BRIP57314</strain>
    </source>
</reference>
<dbReference type="AlphaFoldDB" id="A0A4U6XLX4"/>
<evidence type="ECO:0000256" key="1">
    <source>
        <dbReference type="ARBA" id="ARBA00023002"/>
    </source>
</evidence>
<dbReference type="InterPro" id="IPR056798">
    <property type="entry name" value="ADH_Fe_C"/>
</dbReference>
<dbReference type="GO" id="GO:0005739">
    <property type="term" value="C:mitochondrion"/>
    <property type="evidence" value="ECO:0007669"/>
    <property type="project" value="TreeGrafter"/>
</dbReference>
<dbReference type="GO" id="GO:0046872">
    <property type="term" value="F:metal ion binding"/>
    <property type="evidence" value="ECO:0007669"/>
    <property type="project" value="InterPro"/>
</dbReference>
<dbReference type="Proteomes" id="UP000310108">
    <property type="component" value="Unassembled WGS sequence"/>
</dbReference>
<dbReference type="SUPFAM" id="SSF56796">
    <property type="entry name" value="Dehydroquinate synthase-like"/>
    <property type="match status" value="1"/>
</dbReference>
<keyword evidence="6" id="KW-1185">Reference proteome</keyword>
<dbReference type="InterPro" id="IPR034786">
    <property type="entry name" value="MAR"/>
</dbReference>
<proteinExistence type="predicted"/>
<keyword evidence="2" id="KW-0520">NAD</keyword>
<keyword evidence="1" id="KW-0560">Oxidoreductase</keyword>
<organism evidence="5 6">
    <name type="scientific">Colletotrichum tanaceti</name>
    <dbReference type="NCBI Taxonomy" id="1306861"/>
    <lineage>
        <taxon>Eukaryota</taxon>
        <taxon>Fungi</taxon>
        <taxon>Dikarya</taxon>
        <taxon>Ascomycota</taxon>
        <taxon>Pezizomycotina</taxon>
        <taxon>Sordariomycetes</taxon>
        <taxon>Hypocreomycetidae</taxon>
        <taxon>Glomerellales</taxon>
        <taxon>Glomerellaceae</taxon>
        <taxon>Colletotrichum</taxon>
        <taxon>Colletotrichum destructivum species complex</taxon>
    </lineage>
</organism>
<protein>
    <submittedName>
        <fullName evidence="5">Maleylacetate reductase 1</fullName>
    </submittedName>
</protein>
<dbReference type="Pfam" id="PF25137">
    <property type="entry name" value="ADH_Fe_C"/>
    <property type="match status" value="1"/>
</dbReference>
<dbReference type="Gene3D" id="3.40.50.1970">
    <property type="match status" value="1"/>
</dbReference>
<name>A0A4U6XLX4_9PEZI</name>
<dbReference type="InterPro" id="IPR039697">
    <property type="entry name" value="Alcohol_dehydrogenase_Fe"/>
</dbReference>
<evidence type="ECO:0000259" key="4">
    <source>
        <dbReference type="Pfam" id="PF25137"/>
    </source>
</evidence>
<evidence type="ECO:0000313" key="6">
    <source>
        <dbReference type="Proteomes" id="UP000310108"/>
    </source>
</evidence>
<dbReference type="PANTHER" id="PTHR11496:SF105">
    <property type="entry name" value="REDUCTASE, PUTATIVE (AFU_ORTHOLOGUE AFUA_6G07090)-RELATED"/>
    <property type="match status" value="1"/>
</dbReference>
<dbReference type="PANTHER" id="PTHR11496">
    <property type="entry name" value="ALCOHOL DEHYDROGENASE"/>
    <property type="match status" value="1"/>
</dbReference>
<dbReference type="EMBL" id="PJEX01000061">
    <property type="protein sequence ID" value="TKW56667.1"/>
    <property type="molecule type" value="Genomic_DNA"/>
</dbReference>
<feature type="domain" description="Fe-containing alcohol dehydrogenase-like C-terminal" evidence="4">
    <location>
        <begin position="171"/>
        <end position="359"/>
    </location>
</feature>
<dbReference type="Pfam" id="PF00465">
    <property type="entry name" value="Fe-ADH"/>
    <property type="match status" value="1"/>
</dbReference>
<evidence type="ECO:0000313" key="5">
    <source>
        <dbReference type="EMBL" id="TKW56667.1"/>
    </source>
</evidence>
<dbReference type="InterPro" id="IPR001670">
    <property type="entry name" value="ADH_Fe/GldA"/>
</dbReference>
<evidence type="ECO:0000256" key="2">
    <source>
        <dbReference type="ARBA" id="ARBA00023027"/>
    </source>
</evidence>
<gene>
    <name evidence="5" type="primary">macA</name>
    <name evidence="5" type="ORF">CTA1_13112</name>
</gene>